<gene>
    <name evidence="2" type="ORF">ODALV1_LOCUS18457</name>
</gene>
<feature type="region of interest" description="Disordered" evidence="1">
    <location>
        <begin position="124"/>
        <end position="145"/>
    </location>
</feature>
<name>A0ABP1R450_9HEXA</name>
<keyword evidence="3" id="KW-1185">Reference proteome</keyword>
<comment type="caution">
    <text evidence="2">The sequence shown here is derived from an EMBL/GenBank/DDBJ whole genome shotgun (WGS) entry which is preliminary data.</text>
</comment>
<protein>
    <submittedName>
        <fullName evidence="2">Uncharacterized protein</fullName>
    </submittedName>
</protein>
<feature type="compositionally biased region" description="Basic and acidic residues" evidence="1">
    <location>
        <begin position="183"/>
        <end position="196"/>
    </location>
</feature>
<accession>A0ABP1R450</accession>
<proteinExistence type="predicted"/>
<dbReference type="Proteomes" id="UP001642540">
    <property type="component" value="Unassembled WGS sequence"/>
</dbReference>
<feature type="region of interest" description="Disordered" evidence="1">
    <location>
        <begin position="157"/>
        <end position="196"/>
    </location>
</feature>
<evidence type="ECO:0000313" key="3">
    <source>
        <dbReference type="Proteomes" id="UP001642540"/>
    </source>
</evidence>
<sequence length="275" mass="29793">MYGKFVEVDSGDVEVDSGDVEVDSGDVEVDRGGLEVDVQEVDRGGVEVDSGGYEMDVEEVDSGGVEVDRGGIEVDRVGQPYLTCSFVWALSLSHVIIEERTALILATGTYGYAIPMSSLAKDADNDAEDVSDSNSQDGFEVLEETSDPEIKVVKQVIQGKKSASRNGTKTKGDKKTSSSRNSKTKDGEESTKKEINPNELSVAELVRIIGGGSENLEQVKSTIMDHIDNGTTRSVESANNTQLPQVEVEIGEVETYIRFMKEVVDEENPYPTLPN</sequence>
<evidence type="ECO:0000313" key="2">
    <source>
        <dbReference type="EMBL" id="CAL8119238.1"/>
    </source>
</evidence>
<evidence type="ECO:0000256" key="1">
    <source>
        <dbReference type="SAM" id="MobiDB-lite"/>
    </source>
</evidence>
<organism evidence="2 3">
    <name type="scientific">Orchesella dallaii</name>
    <dbReference type="NCBI Taxonomy" id="48710"/>
    <lineage>
        <taxon>Eukaryota</taxon>
        <taxon>Metazoa</taxon>
        <taxon>Ecdysozoa</taxon>
        <taxon>Arthropoda</taxon>
        <taxon>Hexapoda</taxon>
        <taxon>Collembola</taxon>
        <taxon>Entomobryomorpha</taxon>
        <taxon>Entomobryoidea</taxon>
        <taxon>Orchesellidae</taxon>
        <taxon>Orchesellinae</taxon>
        <taxon>Orchesella</taxon>
    </lineage>
</organism>
<dbReference type="EMBL" id="CAXLJM020000058">
    <property type="protein sequence ID" value="CAL8119238.1"/>
    <property type="molecule type" value="Genomic_DNA"/>
</dbReference>
<reference evidence="2 3" key="1">
    <citation type="submission" date="2024-08" db="EMBL/GenBank/DDBJ databases">
        <authorList>
            <person name="Cucini C."/>
            <person name="Frati F."/>
        </authorList>
    </citation>
    <scope>NUCLEOTIDE SEQUENCE [LARGE SCALE GENOMIC DNA]</scope>
</reference>